<reference evidence="1" key="1">
    <citation type="submission" date="2023-10" db="EMBL/GenBank/DDBJ databases">
        <title>Whole Genome based description of the genera Actinobaculum and Actinotignum reveals a complex phylogenetic relationship within the species included in the genus Actinotignum.</title>
        <authorList>
            <person name="Jensen C.S."/>
            <person name="Dargis R."/>
            <person name="Kemp M."/>
            <person name="Christensen J.J."/>
        </authorList>
    </citation>
    <scope>NUCLEOTIDE SEQUENCE</scope>
    <source>
        <strain evidence="1">SLA_B511</strain>
    </source>
</reference>
<dbReference type="EMBL" id="JAWNGC010000010">
    <property type="protein sequence ID" value="MDY5155517.1"/>
    <property type="molecule type" value="Genomic_DNA"/>
</dbReference>
<proteinExistence type="predicted"/>
<protein>
    <submittedName>
        <fullName evidence="1">Uncharacterized protein</fullName>
    </submittedName>
</protein>
<accession>A0AAW9HYL6</accession>
<dbReference type="RefSeq" id="WP_180962119.1">
    <property type="nucleotide sequence ID" value="NZ_CAMYCL010000014.1"/>
</dbReference>
<name>A0AAW9HYL6_9ACTO</name>
<gene>
    <name evidence="1" type="ORF">R6G80_07265</name>
</gene>
<dbReference type="Proteomes" id="UP001281731">
    <property type="component" value="Unassembled WGS sequence"/>
</dbReference>
<dbReference type="AlphaFoldDB" id="A0AAW9HYL6"/>
<sequence length="50" mass="5182">MAEYVSIAVNISGSGAVKTVTGVDSLSHAGEPTQSARENNLSVKNLHIPM</sequence>
<comment type="caution">
    <text evidence="1">The sequence shown here is derived from an EMBL/GenBank/DDBJ whole genome shotgun (WGS) entry which is preliminary data.</text>
</comment>
<organism evidence="1 2">
    <name type="scientific">Actinotignum urinale</name>
    <dbReference type="NCBI Taxonomy" id="190146"/>
    <lineage>
        <taxon>Bacteria</taxon>
        <taxon>Bacillati</taxon>
        <taxon>Actinomycetota</taxon>
        <taxon>Actinomycetes</taxon>
        <taxon>Actinomycetales</taxon>
        <taxon>Actinomycetaceae</taxon>
        <taxon>Actinotignum</taxon>
    </lineage>
</organism>
<evidence type="ECO:0000313" key="1">
    <source>
        <dbReference type="EMBL" id="MDY5155517.1"/>
    </source>
</evidence>
<evidence type="ECO:0000313" key="2">
    <source>
        <dbReference type="Proteomes" id="UP001281731"/>
    </source>
</evidence>